<protein>
    <recommendedName>
        <fullName evidence="17">Phosphomevalonate kinase</fullName>
        <ecNumber evidence="3">2.7.4.2</ecNumber>
    </recommendedName>
</protein>
<dbReference type="PANTHER" id="PTHR13101">
    <property type="entry name" value="PHOSPHOMEVALONATE KINASE"/>
    <property type="match status" value="1"/>
</dbReference>
<accession>A0ABQ8TGN1</accession>
<dbReference type="Gene3D" id="3.40.50.300">
    <property type="entry name" value="P-loop containing nucleotide triphosphate hydrolases"/>
    <property type="match status" value="1"/>
</dbReference>
<keyword evidence="16" id="KW-0753">Steroid metabolism</keyword>
<keyword evidence="6" id="KW-0153">Cholesterol metabolism</keyword>
<name>A0ABQ8TGN1_PERAM</name>
<reference evidence="18 19" key="1">
    <citation type="journal article" date="2022" name="Allergy">
        <title>Genome assembly and annotation of Periplaneta americana reveal a comprehensive cockroach allergen profile.</title>
        <authorList>
            <person name="Wang L."/>
            <person name="Xiong Q."/>
            <person name="Saelim N."/>
            <person name="Wang L."/>
            <person name="Nong W."/>
            <person name="Wan A.T."/>
            <person name="Shi M."/>
            <person name="Liu X."/>
            <person name="Cao Q."/>
            <person name="Hui J.H.L."/>
            <person name="Sookrung N."/>
            <person name="Leung T.F."/>
            <person name="Tungtrongchitr A."/>
            <person name="Tsui S.K.W."/>
        </authorList>
    </citation>
    <scope>NUCLEOTIDE SEQUENCE [LARGE SCALE GENOMIC DNA]</scope>
    <source>
        <strain evidence="18">PWHHKU_190912</strain>
    </source>
</reference>
<evidence type="ECO:0000256" key="5">
    <source>
        <dbReference type="ARBA" id="ARBA00022516"/>
    </source>
</evidence>
<keyword evidence="12" id="KW-0752">Steroid biosynthesis</keyword>
<evidence type="ECO:0000256" key="7">
    <source>
        <dbReference type="ARBA" id="ARBA00022679"/>
    </source>
</evidence>
<dbReference type="InterPro" id="IPR005919">
    <property type="entry name" value="Pmev_kin_anim"/>
</dbReference>
<dbReference type="InterPro" id="IPR027417">
    <property type="entry name" value="P-loop_NTPase"/>
</dbReference>
<organism evidence="18 19">
    <name type="scientific">Periplaneta americana</name>
    <name type="common">American cockroach</name>
    <name type="synonym">Blatta americana</name>
    <dbReference type="NCBI Taxonomy" id="6978"/>
    <lineage>
        <taxon>Eukaryota</taxon>
        <taxon>Metazoa</taxon>
        <taxon>Ecdysozoa</taxon>
        <taxon>Arthropoda</taxon>
        <taxon>Hexapoda</taxon>
        <taxon>Insecta</taxon>
        <taxon>Pterygota</taxon>
        <taxon>Neoptera</taxon>
        <taxon>Polyneoptera</taxon>
        <taxon>Dictyoptera</taxon>
        <taxon>Blattodea</taxon>
        <taxon>Blattoidea</taxon>
        <taxon>Blattidae</taxon>
        <taxon>Blattinae</taxon>
        <taxon>Periplaneta</taxon>
    </lineage>
</organism>
<evidence type="ECO:0000256" key="14">
    <source>
        <dbReference type="ARBA" id="ARBA00023098"/>
    </source>
</evidence>
<evidence type="ECO:0000256" key="2">
    <source>
        <dbReference type="ARBA" id="ARBA00005017"/>
    </source>
</evidence>
<keyword evidence="13" id="KW-0756">Sterol biosynthesis</keyword>
<keyword evidence="9" id="KW-0418">Kinase</keyword>
<comment type="caution">
    <text evidence="18">The sequence shown here is derived from an EMBL/GenBank/DDBJ whole genome shotgun (WGS) entry which is preliminary data.</text>
</comment>
<keyword evidence="19" id="KW-1185">Reference proteome</keyword>
<keyword evidence="10" id="KW-0152">Cholesterol biosynthesis</keyword>
<keyword evidence="4" id="KW-0963">Cytoplasm</keyword>
<keyword evidence="8" id="KW-0547">Nucleotide-binding</keyword>
<dbReference type="EMBL" id="JAJSOF020000009">
    <property type="protein sequence ID" value="KAJ4445559.1"/>
    <property type="molecule type" value="Genomic_DNA"/>
</dbReference>
<dbReference type="PANTHER" id="PTHR13101:SF1">
    <property type="entry name" value="PHOSPHOMEVALONATE KINASE"/>
    <property type="match status" value="1"/>
</dbReference>
<evidence type="ECO:0000256" key="12">
    <source>
        <dbReference type="ARBA" id="ARBA00022955"/>
    </source>
</evidence>
<keyword evidence="5" id="KW-0444">Lipid biosynthesis</keyword>
<keyword evidence="14" id="KW-0443">Lipid metabolism</keyword>
<evidence type="ECO:0000256" key="1">
    <source>
        <dbReference type="ARBA" id="ARBA00004514"/>
    </source>
</evidence>
<evidence type="ECO:0000256" key="15">
    <source>
        <dbReference type="ARBA" id="ARBA00023166"/>
    </source>
</evidence>
<comment type="pathway">
    <text evidence="2">Isoprenoid biosynthesis; isopentenyl diphosphate biosynthesis via mevalonate pathway; isopentenyl diphosphate from (R)-mevalonate: step 2/3.</text>
</comment>
<evidence type="ECO:0000256" key="6">
    <source>
        <dbReference type="ARBA" id="ARBA00022548"/>
    </source>
</evidence>
<evidence type="ECO:0000256" key="9">
    <source>
        <dbReference type="ARBA" id="ARBA00022777"/>
    </source>
</evidence>
<evidence type="ECO:0000256" key="4">
    <source>
        <dbReference type="ARBA" id="ARBA00022490"/>
    </source>
</evidence>
<evidence type="ECO:0000313" key="19">
    <source>
        <dbReference type="Proteomes" id="UP001148838"/>
    </source>
</evidence>
<sequence>MKLRDRFFSRLGVQNVAMIKISAPIKTHWAEKHHLNFEELMSAGEYKEKHRQDMIKWSEEIRNNNYGYFCEAAVKMFKVDVMKCQHTCPIMESGHKGKHTGGGEFDLVLWIGLRHSSMVRALAHEKPIWIVSDIRRKTDLKWFRENYGSAVKTVRVVADDDVRRQRGWVFTTGIDDAETECNLDDETEWDWKIVNNDNEAETELGILSILTWVGSISCAQDVS</sequence>
<keyword evidence="11" id="KW-0067">ATP-binding</keyword>
<evidence type="ECO:0000256" key="17">
    <source>
        <dbReference type="ARBA" id="ARBA00034549"/>
    </source>
</evidence>
<evidence type="ECO:0000313" key="18">
    <source>
        <dbReference type="EMBL" id="KAJ4445559.1"/>
    </source>
</evidence>
<evidence type="ECO:0000256" key="8">
    <source>
        <dbReference type="ARBA" id="ARBA00022741"/>
    </source>
</evidence>
<dbReference type="Pfam" id="PF04275">
    <property type="entry name" value="P-mevalo_kinase"/>
    <property type="match status" value="1"/>
</dbReference>
<comment type="subcellular location">
    <subcellularLocation>
        <location evidence="1">Cytoplasm</location>
        <location evidence="1">Cytosol</location>
    </subcellularLocation>
</comment>
<evidence type="ECO:0000256" key="13">
    <source>
        <dbReference type="ARBA" id="ARBA00023011"/>
    </source>
</evidence>
<evidence type="ECO:0000256" key="3">
    <source>
        <dbReference type="ARBA" id="ARBA00012958"/>
    </source>
</evidence>
<keyword evidence="15" id="KW-1207">Sterol metabolism</keyword>
<evidence type="ECO:0000256" key="10">
    <source>
        <dbReference type="ARBA" id="ARBA00022778"/>
    </source>
</evidence>
<dbReference type="Proteomes" id="UP001148838">
    <property type="component" value="Unassembled WGS sequence"/>
</dbReference>
<gene>
    <name evidence="18" type="ORF">ANN_12239</name>
</gene>
<evidence type="ECO:0000256" key="16">
    <source>
        <dbReference type="ARBA" id="ARBA00023221"/>
    </source>
</evidence>
<dbReference type="EC" id="2.7.4.2" evidence="3"/>
<keyword evidence="7" id="KW-0808">Transferase</keyword>
<evidence type="ECO:0000256" key="11">
    <source>
        <dbReference type="ARBA" id="ARBA00022840"/>
    </source>
</evidence>
<proteinExistence type="predicted"/>